<dbReference type="Proteomes" id="UP000484255">
    <property type="component" value="Unassembled WGS sequence"/>
</dbReference>
<dbReference type="PANTHER" id="PTHR46609">
    <property type="entry name" value="EXONUCLEASE, PHAGE-TYPE/RECB, C-TERMINAL DOMAIN-CONTAINING PROTEIN"/>
    <property type="match status" value="1"/>
</dbReference>
<reference evidence="2 3" key="1">
    <citation type="submission" date="2020-02" db="EMBL/GenBank/DDBJ databases">
        <title>Ideonella bacterium strain TBM-1.</title>
        <authorList>
            <person name="Chen W.-M."/>
        </authorList>
    </citation>
    <scope>NUCLEOTIDE SEQUENCE [LARGE SCALE GENOMIC DNA]</scope>
    <source>
        <strain evidence="2 3">TBM-1</strain>
    </source>
</reference>
<gene>
    <name evidence="2" type="ORF">G3A44_01000</name>
</gene>
<dbReference type="InterPro" id="IPR011335">
    <property type="entry name" value="Restrct_endonuc-II-like"/>
</dbReference>
<comment type="caution">
    <text evidence="2">The sequence shown here is derived from an EMBL/GenBank/DDBJ whole genome shotgun (WGS) entry which is preliminary data.</text>
</comment>
<organism evidence="2 3">
    <name type="scientific">Ideonella livida</name>
    <dbReference type="NCBI Taxonomy" id="2707176"/>
    <lineage>
        <taxon>Bacteria</taxon>
        <taxon>Pseudomonadati</taxon>
        <taxon>Pseudomonadota</taxon>
        <taxon>Betaproteobacteria</taxon>
        <taxon>Burkholderiales</taxon>
        <taxon>Sphaerotilaceae</taxon>
        <taxon>Ideonella</taxon>
    </lineage>
</organism>
<accession>A0A7C9TJN3</accession>
<dbReference type="Pfam" id="PF09588">
    <property type="entry name" value="YqaJ"/>
    <property type="match status" value="1"/>
</dbReference>
<dbReference type="EMBL" id="JAAGOH010000001">
    <property type="protein sequence ID" value="NDY89766.1"/>
    <property type="molecule type" value="Genomic_DNA"/>
</dbReference>
<dbReference type="Gene3D" id="3.90.320.10">
    <property type="match status" value="1"/>
</dbReference>
<name>A0A7C9TJN3_9BURK</name>
<evidence type="ECO:0000313" key="2">
    <source>
        <dbReference type="EMBL" id="NDY89766.1"/>
    </source>
</evidence>
<protein>
    <submittedName>
        <fullName evidence="2">YqaJ viral recombinase family protein</fullName>
    </submittedName>
</protein>
<sequence>MLTASLFAQAIGTTSRGSAGRTRGDATASSEELAAILACERISGKPYRALLDNEWTSFGHEQEPMAKIEYLERTGIATDDAGLILTDDRKFGYSTDGEAEDRHGLGLVEVKSLASARRIAEFLCAPDKREWAMGQFKPQCKGGLWLTNRAWLDLIVWIPSMESVNKHFWSWRIWRDDDELEQMEEQLWRFMRRVDGLEAIFRAPPLQDELISLGLPPAIRHGAPTEQPELVAAQAATTTELPLSLF</sequence>
<dbReference type="AlphaFoldDB" id="A0A7C9TJN3"/>
<dbReference type="InterPro" id="IPR051703">
    <property type="entry name" value="NF-kappa-B_Signaling_Reg"/>
</dbReference>
<dbReference type="InterPro" id="IPR011604">
    <property type="entry name" value="PDDEXK-like_dom_sf"/>
</dbReference>
<evidence type="ECO:0000259" key="1">
    <source>
        <dbReference type="Pfam" id="PF09588"/>
    </source>
</evidence>
<dbReference type="PANTHER" id="PTHR46609:SF6">
    <property type="entry name" value="EXONUCLEASE, PHAGE-TYPE_RECB, C-TERMINAL DOMAIN-CONTAINING PROTEIN-RELATED"/>
    <property type="match status" value="1"/>
</dbReference>
<feature type="domain" description="YqaJ viral recombinase" evidence="1">
    <location>
        <begin position="2"/>
        <end position="149"/>
    </location>
</feature>
<dbReference type="InterPro" id="IPR019080">
    <property type="entry name" value="YqaJ_viral_recombinase"/>
</dbReference>
<proteinExistence type="predicted"/>
<keyword evidence="3" id="KW-1185">Reference proteome</keyword>
<dbReference type="SUPFAM" id="SSF52980">
    <property type="entry name" value="Restriction endonuclease-like"/>
    <property type="match status" value="1"/>
</dbReference>
<evidence type="ECO:0000313" key="3">
    <source>
        <dbReference type="Proteomes" id="UP000484255"/>
    </source>
</evidence>